<dbReference type="Proteomes" id="UP000037175">
    <property type="component" value="Unassembled WGS sequence"/>
</dbReference>
<proteinExistence type="predicted"/>
<dbReference type="SUPFAM" id="SSF56784">
    <property type="entry name" value="HAD-like"/>
    <property type="match status" value="1"/>
</dbReference>
<dbReference type="Gene3D" id="3.40.50.1000">
    <property type="entry name" value="HAD superfamily/HAD-like"/>
    <property type="match status" value="1"/>
</dbReference>
<comment type="caution">
    <text evidence="1">The sequence shown here is derived from an EMBL/GenBank/DDBJ whole genome shotgun (WGS) entry which is preliminary data.</text>
</comment>
<evidence type="ECO:0000313" key="1">
    <source>
        <dbReference type="EMBL" id="KNZ71132.1"/>
    </source>
</evidence>
<dbReference type="AlphaFoldDB" id="A0A0L6W6C1"/>
<keyword evidence="2" id="KW-1185">Reference proteome</keyword>
<dbReference type="EMBL" id="LGTE01000001">
    <property type="protein sequence ID" value="KNZ71132.1"/>
    <property type="molecule type" value="Genomic_DNA"/>
</dbReference>
<dbReference type="InterPro" id="IPR023214">
    <property type="entry name" value="HAD_sf"/>
</dbReference>
<name>A0A0L6W6C1_9FIRM</name>
<evidence type="ECO:0000313" key="2">
    <source>
        <dbReference type="Proteomes" id="UP000037175"/>
    </source>
</evidence>
<dbReference type="Pfam" id="PF08282">
    <property type="entry name" value="Hydrolase_3"/>
    <property type="match status" value="1"/>
</dbReference>
<dbReference type="InterPro" id="IPR036412">
    <property type="entry name" value="HAD-like_sf"/>
</dbReference>
<gene>
    <name evidence="1" type="ORF">Tfer_0208</name>
</gene>
<accession>A0A0L6W6C1</accession>
<sequence length="156" mass="16153">MIEISIPGYRSLILENLVLDFNGTLAFDGKLANTTGKIINELAGVLKVYILTADTFGTVALECAGIQAEVVIIDQENGGSDKAAFVEKIGASRTVAVGNGVNDVAMLSRAALGIAVLGPEGCAGQALAQADIAVKNIDEGLSLLLNPKRITATLRK</sequence>
<protein>
    <recommendedName>
        <fullName evidence="3">Haloacid dehalogenase</fullName>
    </recommendedName>
</protein>
<organism evidence="1 2">
    <name type="scientific">Thermincola ferriacetica</name>
    <dbReference type="NCBI Taxonomy" id="281456"/>
    <lineage>
        <taxon>Bacteria</taxon>
        <taxon>Bacillati</taxon>
        <taxon>Bacillota</taxon>
        <taxon>Clostridia</taxon>
        <taxon>Eubacteriales</taxon>
        <taxon>Thermincolaceae</taxon>
        <taxon>Thermincola</taxon>
    </lineage>
</organism>
<evidence type="ECO:0008006" key="3">
    <source>
        <dbReference type="Google" id="ProtNLM"/>
    </source>
</evidence>
<dbReference type="RefSeq" id="WP_052216493.1">
    <property type="nucleotide sequence ID" value="NZ_LGTE01000001.1"/>
</dbReference>
<reference evidence="2" key="1">
    <citation type="submission" date="2015-07" db="EMBL/GenBank/DDBJ databases">
        <title>Complete Genome of Thermincola ferriacetica strain Z-0001T.</title>
        <authorList>
            <person name="Lusk B."/>
            <person name="Badalamenti J.P."/>
            <person name="Parameswaran P."/>
            <person name="Bond D.R."/>
            <person name="Torres C.I."/>
        </authorList>
    </citation>
    <scope>NUCLEOTIDE SEQUENCE [LARGE SCALE GENOMIC DNA]</scope>
    <source>
        <strain evidence="2">Z-0001</strain>
    </source>
</reference>